<feature type="non-terminal residue" evidence="3">
    <location>
        <position position="1"/>
    </location>
</feature>
<feature type="signal peptide" evidence="1">
    <location>
        <begin position="1"/>
        <end position="27"/>
    </location>
</feature>
<dbReference type="AlphaFoldDB" id="A0A445FDW1"/>
<dbReference type="InterPro" id="IPR007112">
    <property type="entry name" value="Expansin/allergen_DPBB_dom"/>
</dbReference>
<feature type="domain" description="Expansin-like EG45" evidence="2">
    <location>
        <begin position="48"/>
        <end position="85"/>
    </location>
</feature>
<sequence>LSQGTFRVNLLHRQFCVLLLFVSSYTACDRCLHQSKASYFSKAYALSSGACRYESLALDISGGHLAAGVASLFIDGVGCGACFQFGPSKSSDSTSLRDIEDLIYKFLVFMLEHSMREKDG</sequence>
<evidence type="ECO:0000259" key="2">
    <source>
        <dbReference type="PROSITE" id="PS50842"/>
    </source>
</evidence>
<keyword evidence="4" id="KW-1185">Reference proteome</keyword>
<evidence type="ECO:0000313" key="3">
    <source>
        <dbReference type="EMBL" id="RZB47042.1"/>
    </source>
</evidence>
<comment type="caution">
    <text evidence="3">The sequence shown here is derived from an EMBL/GenBank/DDBJ whole genome shotgun (WGS) entry which is preliminary data.</text>
</comment>
<dbReference type="SUPFAM" id="SSF50685">
    <property type="entry name" value="Barwin-like endoglucanases"/>
    <property type="match status" value="1"/>
</dbReference>
<dbReference type="PROSITE" id="PS50842">
    <property type="entry name" value="EXPANSIN_EG45"/>
    <property type="match status" value="1"/>
</dbReference>
<proteinExistence type="predicted"/>
<gene>
    <name evidence="3" type="ORF">D0Y65_050900</name>
</gene>
<protein>
    <submittedName>
        <fullName evidence="3">Expansin-like A2</fullName>
    </submittedName>
</protein>
<accession>A0A445FDW1</accession>
<reference evidence="3 4" key="1">
    <citation type="submission" date="2018-09" db="EMBL/GenBank/DDBJ databases">
        <title>A high-quality reference genome of wild soybean provides a powerful tool to mine soybean genomes.</title>
        <authorList>
            <person name="Xie M."/>
            <person name="Chung C.Y.L."/>
            <person name="Li M.-W."/>
            <person name="Wong F.-L."/>
            <person name="Chan T.-F."/>
            <person name="Lam H.-M."/>
        </authorList>
    </citation>
    <scope>NUCLEOTIDE SEQUENCE [LARGE SCALE GENOMIC DNA]</scope>
    <source>
        <strain evidence="4">cv. W05</strain>
        <tissue evidence="3">Hypocotyl of etiolated seedlings</tissue>
    </source>
</reference>
<dbReference type="EMBL" id="QZWG01000019">
    <property type="protein sequence ID" value="RZB47042.1"/>
    <property type="molecule type" value="Genomic_DNA"/>
</dbReference>
<keyword evidence="1" id="KW-0732">Signal</keyword>
<dbReference type="Gene3D" id="2.40.40.10">
    <property type="entry name" value="RlpA-like domain"/>
    <property type="match status" value="1"/>
</dbReference>
<organism evidence="3 4">
    <name type="scientific">Glycine soja</name>
    <name type="common">Wild soybean</name>
    <dbReference type="NCBI Taxonomy" id="3848"/>
    <lineage>
        <taxon>Eukaryota</taxon>
        <taxon>Viridiplantae</taxon>
        <taxon>Streptophyta</taxon>
        <taxon>Embryophyta</taxon>
        <taxon>Tracheophyta</taxon>
        <taxon>Spermatophyta</taxon>
        <taxon>Magnoliopsida</taxon>
        <taxon>eudicotyledons</taxon>
        <taxon>Gunneridae</taxon>
        <taxon>Pentapetalae</taxon>
        <taxon>rosids</taxon>
        <taxon>fabids</taxon>
        <taxon>Fabales</taxon>
        <taxon>Fabaceae</taxon>
        <taxon>Papilionoideae</taxon>
        <taxon>50 kb inversion clade</taxon>
        <taxon>NPAAA clade</taxon>
        <taxon>indigoferoid/millettioid clade</taxon>
        <taxon>Phaseoleae</taxon>
        <taxon>Glycine</taxon>
        <taxon>Glycine subgen. Soja</taxon>
    </lineage>
</organism>
<dbReference type="InterPro" id="IPR036908">
    <property type="entry name" value="RlpA-like_sf"/>
</dbReference>
<dbReference type="Proteomes" id="UP000289340">
    <property type="component" value="Chromosome 19"/>
</dbReference>
<feature type="chain" id="PRO_5019418120" evidence="1">
    <location>
        <begin position="28"/>
        <end position="120"/>
    </location>
</feature>
<evidence type="ECO:0000313" key="4">
    <source>
        <dbReference type="Proteomes" id="UP000289340"/>
    </source>
</evidence>
<evidence type="ECO:0000256" key="1">
    <source>
        <dbReference type="SAM" id="SignalP"/>
    </source>
</evidence>
<name>A0A445FDW1_GLYSO</name>